<dbReference type="GO" id="GO:0000785">
    <property type="term" value="C:chromatin"/>
    <property type="evidence" value="ECO:0007669"/>
    <property type="project" value="TreeGrafter"/>
</dbReference>
<feature type="compositionally biased region" description="Basic and acidic residues" evidence="6">
    <location>
        <begin position="460"/>
        <end position="469"/>
    </location>
</feature>
<keyword evidence="3" id="KW-0489">Methyltransferase</keyword>
<dbReference type="InterPro" id="IPR002110">
    <property type="entry name" value="Ankyrin_rpt"/>
</dbReference>
<feature type="repeat" description="ANK" evidence="5">
    <location>
        <begin position="770"/>
        <end position="802"/>
    </location>
</feature>
<dbReference type="CDD" id="cd10543">
    <property type="entry name" value="SET_EHMT"/>
    <property type="match status" value="1"/>
</dbReference>
<dbReference type="InterPro" id="IPR007728">
    <property type="entry name" value="Pre-SET_dom"/>
</dbReference>
<name>A0A9D4J595_DREPO</name>
<dbReference type="InterPro" id="IPR001214">
    <property type="entry name" value="SET_dom"/>
</dbReference>
<dbReference type="GO" id="GO:0046974">
    <property type="term" value="F:histone H3K9 methyltransferase activity"/>
    <property type="evidence" value="ECO:0007669"/>
    <property type="project" value="TreeGrafter"/>
</dbReference>
<evidence type="ECO:0000256" key="2">
    <source>
        <dbReference type="ARBA" id="ARBA00022454"/>
    </source>
</evidence>
<evidence type="ECO:0000256" key="1">
    <source>
        <dbReference type="ARBA" id="ARBA00004286"/>
    </source>
</evidence>
<feature type="region of interest" description="Disordered" evidence="6">
    <location>
        <begin position="1"/>
        <end position="72"/>
    </location>
</feature>
<feature type="repeat" description="ANK" evidence="5">
    <location>
        <begin position="870"/>
        <end position="902"/>
    </location>
</feature>
<dbReference type="PANTHER" id="PTHR46307">
    <property type="entry name" value="G9A, ISOFORM B"/>
    <property type="match status" value="1"/>
</dbReference>
<feature type="repeat" description="ANK" evidence="5">
    <location>
        <begin position="803"/>
        <end position="825"/>
    </location>
</feature>
<evidence type="ECO:0000313" key="10">
    <source>
        <dbReference type="Proteomes" id="UP000828390"/>
    </source>
</evidence>
<dbReference type="Pfam" id="PF13637">
    <property type="entry name" value="Ank_4"/>
    <property type="match status" value="1"/>
</dbReference>
<comment type="caution">
    <text evidence="9">The sequence shown here is derived from an EMBL/GenBank/DDBJ whole genome shotgun (WGS) entry which is preliminary data.</text>
</comment>
<dbReference type="SMART" id="SM00317">
    <property type="entry name" value="SET"/>
    <property type="match status" value="1"/>
</dbReference>
<evidence type="ECO:0000313" key="9">
    <source>
        <dbReference type="EMBL" id="KAH3796459.1"/>
    </source>
</evidence>
<dbReference type="GO" id="GO:0005634">
    <property type="term" value="C:nucleus"/>
    <property type="evidence" value="ECO:0007669"/>
    <property type="project" value="InterPro"/>
</dbReference>
<keyword evidence="5" id="KW-0040">ANK repeat</keyword>
<feature type="repeat" description="ANK" evidence="5">
    <location>
        <begin position="903"/>
        <end position="935"/>
    </location>
</feature>
<dbReference type="CDD" id="cd20905">
    <property type="entry name" value="EHMT_ZBD"/>
    <property type="match status" value="1"/>
</dbReference>
<comment type="subcellular location">
    <subcellularLocation>
        <location evidence="1">Chromosome</location>
    </subcellularLocation>
</comment>
<evidence type="ECO:0000256" key="3">
    <source>
        <dbReference type="ARBA" id="ARBA00022603"/>
    </source>
</evidence>
<dbReference type="SUPFAM" id="SSF48403">
    <property type="entry name" value="Ankyrin repeat"/>
    <property type="match status" value="1"/>
</dbReference>
<evidence type="ECO:0000259" key="7">
    <source>
        <dbReference type="PROSITE" id="PS50280"/>
    </source>
</evidence>
<dbReference type="GO" id="GO:0002039">
    <property type="term" value="F:p53 binding"/>
    <property type="evidence" value="ECO:0007669"/>
    <property type="project" value="InterPro"/>
</dbReference>
<feature type="region of interest" description="Disordered" evidence="6">
    <location>
        <begin position="116"/>
        <end position="139"/>
    </location>
</feature>
<dbReference type="GO" id="GO:0000122">
    <property type="term" value="P:negative regulation of transcription by RNA polymerase II"/>
    <property type="evidence" value="ECO:0007669"/>
    <property type="project" value="TreeGrafter"/>
</dbReference>
<dbReference type="PANTHER" id="PTHR46307:SF4">
    <property type="entry name" value="G9A, ISOFORM B"/>
    <property type="match status" value="1"/>
</dbReference>
<accession>A0A9D4J595</accession>
<reference evidence="9" key="2">
    <citation type="submission" date="2020-11" db="EMBL/GenBank/DDBJ databases">
        <authorList>
            <person name="McCartney M.A."/>
            <person name="Auch B."/>
            <person name="Kono T."/>
            <person name="Mallez S."/>
            <person name="Becker A."/>
            <person name="Gohl D.M."/>
            <person name="Silverstein K.A.T."/>
            <person name="Koren S."/>
            <person name="Bechman K.B."/>
            <person name="Herman A."/>
            <person name="Abrahante J.E."/>
            <person name="Garbe J."/>
        </authorList>
    </citation>
    <scope>NUCLEOTIDE SEQUENCE</scope>
    <source>
        <strain evidence="9">Duluth1</strain>
        <tissue evidence="9">Whole animal</tissue>
    </source>
</reference>
<dbReference type="SMART" id="SM00248">
    <property type="entry name" value="ANK"/>
    <property type="match status" value="6"/>
</dbReference>
<dbReference type="Pfam" id="PF21533">
    <property type="entry name" value="EHMT1-2_CRR"/>
    <property type="match status" value="1"/>
</dbReference>
<dbReference type="InterPro" id="IPR036770">
    <property type="entry name" value="Ankyrin_rpt-contain_sf"/>
</dbReference>
<dbReference type="GO" id="GO:0008270">
    <property type="term" value="F:zinc ion binding"/>
    <property type="evidence" value="ECO:0007669"/>
    <property type="project" value="InterPro"/>
</dbReference>
<feature type="region of interest" description="Disordered" evidence="6">
    <location>
        <begin position="447"/>
        <end position="483"/>
    </location>
</feature>
<keyword evidence="2" id="KW-0158">Chromosome</keyword>
<keyword evidence="3" id="KW-0808">Transferase</keyword>
<feature type="domain" description="SET" evidence="7">
    <location>
        <begin position="1434"/>
        <end position="1551"/>
    </location>
</feature>
<dbReference type="SUPFAM" id="SSF82199">
    <property type="entry name" value="SET domain"/>
    <property type="match status" value="1"/>
</dbReference>
<dbReference type="PROSITE" id="PS50088">
    <property type="entry name" value="ANK_REPEAT"/>
    <property type="match status" value="6"/>
</dbReference>
<dbReference type="SMART" id="SM00468">
    <property type="entry name" value="PreSET"/>
    <property type="match status" value="1"/>
</dbReference>
<dbReference type="PROSITE" id="PS50280">
    <property type="entry name" value="SET"/>
    <property type="match status" value="1"/>
</dbReference>
<dbReference type="InterPro" id="IPR047762">
    <property type="entry name" value="EHMT_CRR"/>
</dbReference>
<dbReference type="InterPro" id="IPR046341">
    <property type="entry name" value="SET_dom_sf"/>
</dbReference>
<feature type="domain" description="Pre-SET" evidence="8">
    <location>
        <begin position="1361"/>
        <end position="1431"/>
    </location>
</feature>
<organism evidence="9 10">
    <name type="scientific">Dreissena polymorpha</name>
    <name type="common">Zebra mussel</name>
    <name type="synonym">Mytilus polymorpha</name>
    <dbReference type="NCBI Taxonomy" id="45954"/>
    <lineage>
        <taxon>Eukaryota</taxon>
        <taxon>Metazoa</taxon>
        <taxon>Spiralia</taxon>
        <taxon>Lophotrochozoa</taxon>
        <taxon>Mollusca</taxon>
        <taxon>Bivalvia</taxon>
        <taxon>Autobranchia</taxon>
        <taxon>Heteroconchia</taxon>
        <taxon>Euheterodonta</taxon>
        <taxon>Imparidentia</taxon>
        <taxon>Neoheterodontei</taxon>
        <taxon>Myida</taxon>
        <taxon>Dreissenoidea</taxon>
        <taxon>Dreissenidae</taxon>
        <taxon>Dreissena</taxon>
    </lineage>
</organism>
<feature type="region of interest" description="Disordered" evidence="6">
    <location>
        <begin position="153"/>
        <end position="235"/>
    </location>
</feature>
<dbReference type="Gene3D" id="1.25.40.20">
    <property type="entry name" value="Ankyrin repeat-containing domain"/>
    <property type="match status" value="2"/>
</dbReference>
<dbReference type="InterPro" id="IPR043550">
    <property type="entry name" value="EHMT1/EHMT2"/>
</dbReference>
<keyword evidence="4" id="KW-0949">S-adenosyl-L-methionine</keyword>
<evidence type="ECO:0000256" key="6">
    <source>
        <dbReference type="SAM" id="MobiDB-lite"/>
    </source>
</evidence>
<gene>
    <name evidence="9" type="ORF">DPMN_150027</name>
</gene>
<proteinExistence type="predicted"/>
<feature type="compositionally biased region" description="Polar residues" evidence="6">
    <location>
        <begin position="176"/>
        <end position="185"/>
    </location>
</feature>
<dbReference type="PROSITE" id="PS50297">
    <property type="entry name" value="ANK_REP_REGION"/>
    <property type="match status" value="5"/>
</dbReference>
<sequence length="1596" mass="177201">MGAYKLPGELKMMKKGRKKESEERQVENEIENASKSSTGGIDSERSTNGTHSDLLQNKSNVSNDKTQSGFMQTQTQSAVISYTTSPDVTTPGSGGVLASQQINALDMLTKNYKRSFSAAQSSSKKARKTVRQGIDPNTHRTLDSFLKAGSHTQIVSSGRKVRQVSDKVRQERAESQQDGSESTNIGEHRKRKASGPMKILQMSDSDSVKMTQEGKKPRLETNGSPSISASRPLDGFRSPPVCSTPMKSQGQTQVITLVPTGSPSVPAHSLIQSSMSGATPIILAPTSSAGPQAIIHSGTFNGMPMFQIFNSPPNSSSQGAQFVAIAQSQGMPILTSASPKMTTILQPQKGMPVLLAPIQFSTAMQNASNTANKSLVFTSTNLVSSIPTPVMGNQNIVFTTSASHSSPQKQQSVLKHTLTAGGAYRLPNGHVMDGRIVDGKIVANGLYPVTPPRTPPEQKSVAEDQRSESETQSEIEVTAGGSAPPDKDVVPLCTCKISGASFQKMASSVTFCQALDSVDGKVLGCCNRVTNPQLVRPAVKIPFLAVCEAHRRRLRSHQCCPGCGHFCTQGRFLRCSKEHSNFVHHFHEQCQVTRGDGRNLCPHCGEASSQYEVQLTMPELTKGALGTKEVKAKPHVKARLGLVDRRSVSVEKETGEATSVTVVLEKTKKTLSTGDLPIGPDRYSLEKTLSTLTLERPKKFRHLPKCLYTPAYDNDLERVIYMLEDGHDPNECYEDIEGQSALHAAAAVGSLAIVHALVQSGASPHLKDKSLRTPLMFAAENNHADVVTYLVKANTTIDAKADDGMTALHYAAKAGHLNMISLLLDTDRLDIDVTDDGGWTPLIWAAEHMQMEAVKLLLKRKADPNLRDNEENTTMHWAAYSGSVSIIEQLLMAGCDLDSLNMHGDRPLHIAARQDHYECVVLFLARGADVEAKNNKGETPLECCLDQNSPVYLALKVNKQLKSFGAKHMRKPERLLHRDLSKGRENIPIPCVNGVDEEGIPTDYLYVTDNIETTCLKINRVIGSLQTCQCKDDCSSIYCACGKNSLRCWYDKVGVYCACGKNSLCCWFDKVWVYCACGKNSLRCSYDKVGVHCACGKNSLRCWYDKVGVYCACGKNSLRCWYDKVGVHCACDKNSLRCWYDKVGVHCACDKNSLCCWYDKVGVFCACDKNSLRCWYDKVGVHCACDKNSLRCWYDKVGVHCACDKNSLCCWYDKVGVHCACDKNSLRCWYDKVGVYCDCGKNSLCCWYDKVGVYCACDKNSLRCWYDKVGVHCACDKNSLRCWYDKVGVYCACDKNSLRCWYDKVGVHCACDKNSLRCWYDKVGVYCDCGKNSLCCWYDKVGVYCACDKNSLRCWYDKVGVHCACDKNSLRCWYDKVGVYCGCDKNSLRCWYDKYGRLVPEFNMAEPPLIFECNRACECWTTCNNRVVQNGVMSRLQVFKTEGRGWGCKTLVDIPRGTFICEYIGEHISDSEADRREDDSYLFDLDNRDGETYCIDARKFGNVARFINHLCQPNLVPVKVFVDSQDLRFPRICLFASRTITAQEELGFDYGEKFWIIKWKQFTCTCGSTKCRYSKETIQQTLAEYRLKHELEDQVD</sequence>
<feature type="compositionally biased region" description="Polar residues" evidence="6">
    <location>
        <begin position="31"/>
        <end position="72"/>
    </location>
</feature>
<dbReference type="PROSITE" id="PS50867">
    <property type="entry name" value="PRE_SET"/>
    <property type="match status" value="1"/>
</dbReference>
<feature type="compositionally biased region" description="Basic and acidic residues" evidence="6">
    <location>
        <begin position="163"/>
        <end position="175"/>
    </location>
</feature>
<dbReference type="PRINTS" id="PR01415">
    <property type="entry name" value="ANKYRIN"/>
</dbReference>
<dbReference type="Pfam" id="PF00856">
    <property type="entry name" value="SET"/>
    <property type="match status" value="1"/>
</dbReference>
<evidence type="ECO:0000259" key="8">
    <source>
        <dbReference type="PROSITE" id="PS50867"/>
    </source>
</evidence>
<feature type="repeat" description="ANK" evidence="5">
    <location>
        <begin position="737"/>
        <end position="769"/>
    </location>
</feature>
<evidence type="ECO:0000256" key="5">
    <source>
        <dbReference type="PROSITE-ProRule" id="PRU00023"/>
    </source>
</evidence>
<dbReference type="Gene3D" id="2.170.270.10">
    <property type="entry name" value="SET domain"/>
    <property type="match status" value="2"/>
</dbReference>
<evidence type="ECO:0000256" key="4">
    <source>
        <dbReference type="ARBA" id="ARBA00022691"/>
    </source>
</evidence>
<protein>
    <submittedName>
        <fullName evidence="9">Uncharacterized protein</fullName>
    </submittedName>
</protein>
<dbReference type="GO" id="GO:0032259">
    <property type="term" value="P:methylation"/>
    <property type="evidence" value="ECO:0007669"/>
    <property type="project" value="UniProtKB-KW"/>
</dbReference>
<dbReference type="EMBL" id="JAIWYP010000007">
    <property type="protein sequence ID" value="KAH3796459.1"/>
    <property type="molecule type" value="Genomic_DNA"/>
</dbReference>
<reference evidence="9" key="1">
    <citation type="journal article" date="2019" name="bioRxiv">
        <title>The Genome of the Zebra Mussel, Dreissena polymorpha: A Resource for Invasive Species Research.</title>
        <authorList>
            <person name="McCartney M.A."/>
            <person name="Auch B."/>
            <person name="Kono T."/>
            <person name="Mallez S."/>
            <person name="Zhang Y."/>
            <person name="Obille A."/>
            <person name="Becker A."/>
            <person name="Abrahante J.E."/>
            <person name="Garbe J."/>
            <person name="Badalamenti J.P."/>
            <person name="Herman A."/>
            <person name="Mangelson H."/>
            <person name="Liachko I."/>
            <person name="Sullivan S."/>
            <person name="Sone E.D."/>
            <person name="Koren S."/>
            <person name="Silverstein K.A.T."/>
            <person name="Beckman K.B."/>
            <person name="Gohl D.M."/>
        </authorList>
    </citation>
    <scope>NUCLEOTIDE SEQUENCE</scope>
    <source>
        <strain evidence="9">Duluth1</strain>
        <tissue evidence="9">Whole animal</tissue>
    </source>
</reference>
<keyword evidence="10" id="KW-1185">Reference proteome</keyword>
<dbReference type="Proteomes" id="UP000828390">
    <property type="component" value="Unassembled WGS sequence"/>
</dbReference>
<dbReference type="Pfam" id="PF12796">
    <property type="entry name" value="Ank_2"/>
    <property type="match status" value="2"/>
</dbReference>
<feature type="repeat" description="ANK" evidence="5">
    <location>
        <begin position="837"/>
        <end position="869"/>
    </location>
</feature>